<keyword evidence="12 15" id="KW-1133">Transmembrane helix</keyword>
<dbReference type="Gene3D" id="1.10.287.130">
    <property type="match status" value="1"/>
</dbReference>
<dbReference type="STRING" id="453582.SAMN05421580_109158"/>
<keyword evidence="7" id="KW-0808">Transferase</keyword>
<keyword evidence="5" id="KW-0997">Cell inner membrane</keyword>
<name>A0A1N7P9F1_9RHOB</name>
<evidence type="ECO:0000256" key="13">
    <source>
        <dbReference type="ARBA" id="ARBA00023012"/>
    </source>
</evidence>
<evidence type="ECO:0000256" key="3">
    <source>
        <dbReference type="ARBA" id="ARBA00012438"/>
    </source>
</evidence>
<dbReference type="OrthoDB" id="9806130at2"/>
<dbReference type="Pfam" id="PF00512">
    <property type="entry name" value="HisKA"/>
    <property type="match status" value="1"/>
</dbReference>
<keyword evidence="19" id="KW-1185">Reference proteome</keyword>
<dbReference type="PROSITE" id="PS50885">
    <property type="entry name" value="HAMP"/>
    <property type="match status" value="1"/>
</dbReference>
<dbReference type="GO" id="GO:0005886">
    <property type="term" value="C:plasma membrane"/>
    <property type="evidence" value="ECO:0007669"/>
    <property type="project" value="UniProtKB-SubCell"/>
</dbReference>
<dbReference type="InterPro" id="IPR038421">
    <property type="entry name" value="RisS_PPD_sf"/>
</dbReference>
<dbReference type="PRINTS" id="PR00344">
    <property type="entry name" value="BCTRLSENSOR"/>
</dbReference>
<dbReference type="CDD" id="cd06225">
    <property type="entry name" value="HAMP"/>
    <property type="match status" value="1"/>
</dbReference>
<evidence type="ECO:0000256" key="9">
    <source>
        <dbReference type="ARBA" id="ARBA00022741"/>
    </source>
</evidence>
<dbReference type="SMART" id="SM00388">
    <property type="entry name" value="HisKA"/>
    <property type="match status" value="1"/>
</dbReference>
<feature type="transmembrane region" description="Helical" evidence="15">
    <location>
        <begin position="12"/>
        <end position="36"/>
    </location>
</feature>
<keyword evidence="8 15" id="KW-0812">Transmembrane</keyword>
<dbReference type="RefSeq" id="WP_083952255.1">
    <property type="nucleotide sequence ID" value="NZ_FTOG01000009.1"/>
</dbReference>
<evidence type="ECO:0000256" key="1">
    <source>
        <dbReference type="ARBA" id="ARBA00000085"/>
    </source>
</evidence>
<dbReference type="Pfam" id="PF00672">
    <property type="entry name" value="HAMP"/>
    <property type="match status" value="1"/>
</dbReference>
<evidence type="ECO:0000256" key="8">
    <source>
        <dbReference type="ARBA" id="ARBA00022692"/>
    </source>
</evidence>
<dbReference type="Proteomes" id="UP000186221">
    <property type="component" value="Unassembled WGS sequence"/>
</dbReference>
<keyword evidence="14 15" id="KW-0472">Membrane</keyword>
<reference evidence="19" key="1">
    <citation type="submission" date="2017-01" db="EMBL/GenBank/DDBJ databases">
        <authorList>
            <person name="Varghese N."/>
            <person name="Submissions S."/>
        </authorList>
    </citation>
    <scope>NUCLEOTIDE SEQUENCE [LARGE SCALE GENOMIC DNA]</scope>
    <source>
        <strain evidence="19">DSM 19945</strain>
    </source>
</reference>
<dbReference type="CDD" id="cd00082">
    <property type="entry name" value="HisKA"/>
    <property type="match status" value="1"/>
</dbReference>
<comment type="subcellular location">
    <subcellularLocation>
        <location evidence="2">Cell inner membrane</location>
        <topology evidence="2">Multi-pass membrane protein</topology>
    </subcellularLocation>
</comment>
<evidence type="ECO:0000259" key="16">
    <source>
        <dbReference type="PROSITE" id="PS50109"/>
    </source>
</evidence>
<accession>A0A1N7P9F1</accession>
<dbReference type="EMBL" id="FTOG01000009">
    <property type="protein sequence ID" value="SIT07211.1"/>
    <property type="molecule type" value="Genomic_DNA"/>
</dbReference>
<evidence type="ECO:0000256" key="10">
    <source>
        <dbReference type="ARBA" id="ARBA00022777"/>
    </source>
</evidence>
<dbReference type="EC" id="2.7.13.3" evidence="3"/>
<evidence type="ECO:0000256" key="5">
    <source>
        <dbReference type="ARBA" id="ARBA00022519"/>
    </source>
</evidence>
<dbReference type="SUPFAM" id="SSF47384">
    <property type="entry name" value="Homodimeric domain of signal transducing histidine kinase"/>
    <property type="match status" value="1"/>
</dbReference>
<dbReference type="SMART" id="SM00387">
    <property type="entry name" value="HATPase_c"/>
    <property type="match status" value="1"/>
</dbReference>
<evidence type="ECO:0000256" key="15">
    <source>
        <dbReference type="SAM" id="Phobius"/>
    </source>
</evidence>
<evidence type="ECO:0000313" key="19">
    <source>
        <dbReference type="Proteomes" id="UP000186221"/>
    </source>
</evidence>
<protein>
    <recommendedName>
        <fullName evidence="3">histidine kinase</fullName>
        <ecNumber evidence="3">2.7.13.3</ecNumber>
    </recommendedName>
</protein>
<dbReference type="PANTHER" id="PTHR44936:SF5">
    <property type="entry name" value="SENSOR HISTIDINE KINASE ENVZ"/>
    <property type="match status" value="1"/>
</dbReference>
<comment type="catalytic activity">
    <reaction evidence="1">
        <text>ATP + protein L-histidine = ADP + protein N-phospho-L-histidine.</text>
        <dbReference type="EC" id="2.7.13.3"/>
    </reaction>
</comment>
<dbReference type="InterPro" id="IPR036890">
    <property type="entry name" value="HATPase_C_sf"/>
</dbReference>
<feature type="domain" description="HAMP" evidence="17">
    <location>
        <begin position="173"/>
        <end position="225"/>
    </location>
</feature>
<evidence type="ECO:0000313" key="18">
    <source>
        <dbReference type="EMBL" id="SIT07211.1"/>
    </source>
</evidence>
<evidence type="ECO:0000256" key="4">
    <source>
        <dbReference type="ARBA" id="ARBA00022475"/>
    </source>
</evidence>
<sequence>MSDAPSLIRWHMARLASVFVAYAFVLAILFTLFMALPMSRRSADDLAGLMVLSAQTWAELPPETRPALIKELRTGHGLILAPRVDYTPVDELHRPFAYLLEAALTRRLGHTVHLHAETVEGEAWFWVNLPAGAEEVAIGLPHRRYNGQPLVAIGGGLTIGLVLALVLSAWLAGRLSRPIRHIEAAMDAFGRDATAPPVPETGPREIASLGRHFNAMTRQVRDLVAARTLLLAGISHDLRTPLARMRLGLELARSKENAGRIDGLERDIARMDALIGQSLDLARGLDPAPTEQVKIASFLASFVAEAPELKVEIGAPTQGLFAPQALRRALTNLIENAQRHATGGEIVLRAEQAGERLRFGVLDQGPGIPEDRISLMCEPFERLEPSRSPKTGGSGLGLAIVRELARANGWALKIANRTEGGLAVWITLPSGHES</sequence>
<dbReference type="Gene3D" id="3.30.450.300">
    <property type="entry name" value="Sensor histidine kinase RisS, periplasmic domain"/>
    <property type="match status" value="1"/>
</dbReference>
<gene>
    <name evidence="18" type="ORF">SAMN05421580_109158</name>
</gene>
<dbReference type="PROSITE" id="PS50109">
    <property type="entry name" value="HIS_KIN"/>
    <property type="match status" value="1"/>
</dbReference>
<keyword evidence="13" id="KW-0902">Two-component regulatory system</keyword>
<dbReference type="InterPro" id="IPR036097">
    <property type="entry name" value="HisK_dim/P_sf"/>
</dbReference>
<dbReference type="SUPFAM" id="SSF158472">
    <property type="entry name" value="HAMP domain-like"/>
    <property type="match status" value="1"/>
</dbReference>
<dbReference type="Pfam" id="PF02518">
    <property type="entry name" value="HATPase_c"/>
    <property type="match status" value="1"/>
</dbReference>
<dbReference type="InterPro" id="IPR003660">
    <property type="entry name" value="HAMP_dom"/>
</dbReference>
<organism evidence="18 19">
    <name type="scientific">Rhodobacter aestuarii</name>
    <dbReference type="NCBI Taxonomy" id="453582"/>
    <lineage>
        <taxon>Bacteria</taxon>
        <taxon>Pseudomonadati</taxon>
        <taxon>Pseudomonadota</taxon>
        <taxon>Alphaproteobacteria</taxon>
        <taxon>Rhodobacterales</taxon>
        <taxon>Rhodobacter group</taxon>
        <taxon>Rhodobacter</taxon>
    </lineage>
</organism>
<dbReference type="InterPro" id="IPR050980">
    <property type="entry name" value="2C_sensor_his_kinase"/>
</dbReference>
<feature type="transmembrane region" description="Helical" evidence="15">
    <location>
        <begin position="150"/>
        <end position="172"/>
    </location>
</feature>
<keyword evidence="9" id="KW-0547">Nucleotide-binding</keyword>
<proteinExistence type="predicted"/>
<dbReference type="InterPro" id="IPR004358">
    <property type="entry name" value="Sig_transdc_His_kin-like_C"/>
</dbReference>
<evidence type="ECO:0000259" key="17">
    <source>
        <dbReference type="PROSITE" id="PS50885"/>
    </source>
</evidence>
<dbReference type="SMART" id="SM00304">
    <property type="entry name" value="HAMP"/>
    <property type="match status" value="1"/>
</dbReference>
<keyword evidence="11" id="KW-0067">ATP-binding</keyword>
<evidence type="ECO:0000256" key="2">
    <source>
        <dbReference type="ARBA" id="ARBA00004429"/>
    </source>
</evidence>
<keyword evidence="10 18" id="KW-0418">Kinase</keyword>
<evidence type="ECO:0000256" key="14">
    <source>
        <dbReference type="ARBA" id="ARBA00023136"/>
    </source>
</evidence>
<evidence type="ECO:0000256" key="6">
    <source>
        <dbReference type="ARBA" id="ARBA00022553"/>
    </source>
</evidence>
<dbReference type="GO" id="GO:0005524">
    <property type="term" value="F:ATP binding"/>
    <property type="evidence" value="ECO:0007669"/>
    <property type="project" value="UniProtKB-KW"/>
</dbReference>
<dbReference type="PANTHER" id="PTHR44936">
    <property type="entry name" value="SENSOR PROTEIN CREC"/>
    <property type="match status" value="1"/>
</dbReference>
<dbReference type="SUPFAM" id="SSF55874">
    <property type="entry name" value="ATPase domain of HSP90 chaperone/DNA topoisomerase II/histidine kinase"/>
    <property type="match status" value="1"/>
</dbReference>
<keyword evidence="4" id="KW-1003">Cell membrane</keyword>
<evidence type="ECO:0000256" key="12">
    <source>
        <dbReference type="ARBA" id="ARBA00022989"/>
    </source>
</evidence>
<evidence type="ECO:0000256" key="7">
    <source>
        <dbReference type="ARBA" id="ARBA00022679"/>
    </source>
</evidence>
<feature type="domain" description="Histidine kinase" evidence="16">
    <location>
        <begin position="233"/>
        <end position="432"/>
    </location>
</feature>
<dbReference type="Gene3D" id="3.30.565.10">
    <property type="entry name" value="Histidine kinase-like ATPase, C-terminal domain"/>
    <property type="match status" value="1"/>
</dbReference>
<dbReference type="InterPro" id="IPR003594">
    <property type="entry name" value="HATPase_dom"/>
</dbReference>
<evidence type="ECO:0000256" key="11">
    <source>
        <dbReference type="ARBA" id="ARBA00022840"/>
    </source>
</evidence>
<dbReference type="AlphaFoldDB" id="A0A1N7P9F1"/>
<dbReference type="InterPro" id="IPR005467">
    <property type="entry name" value="His_kinase_dom"/>
</dbReference>
<dbReference type="GO" id="GO:0000155">
    <property type="term" value="F:phosphorelay sensor kinase activity"/>
    <property type="evidence" value="ECO:0007669"/>
    <property type="project" value="InterPro"/>
</dbReference>
<dbReference type="InterPro" id="IPR003661">
    <property type="entry name" value="HisK_dim/P_dom"/>
</dbReference>
<keyword evidence="6" id="KW-0597">Phosphoprotein</keyword>